<dbReference type="EMBL" id="JAATTO010000022">
    <property type="protein sequence ID" value="MBC9979920.1"/>
    <property type="molecule type" value="Genomic_DNA"/>
</dbReference>
<dbReference type="SUPFAM" id="SSF55729">
    <property type="entry name" value="Acyl-CoA N-acyltransferases (Nat)"/>
    <property type="match status" value="1"/>
</dbReference>
<proteinExistence type="predicted"/>
<comment type="caution">
    <text evidence="3">The sequence shown here is derived from an EMBL/GenBank/DDBJ whole genome shotgun (WGS) entry which is preliminary data.</text>
</comment>
<dbReference type="InterPro" id="IPR016181">
    <property type="entry name" value="Acyl_CoA_acyltransferase"/>
</dbReference>
<reference evidence="3 4" key="1">
    <citation type="journal article" date="2020" name="Arch. Microbiol.">
        <title>Bradyrhizobium campsiandrae sp. nov., a nitrogen-fixing bacterial strain isolated from a native leguminous tree from the Amazon adapted to flooded conditions.</title>
        <authorList>
            <person name="Cabral Michel D."/>
            <person name="Martins da Costa E."/>
            <person name="Azarias Guimaraes A."/>
            <person name="Soares de Carvalho T."/>
            <person name="Santos de Castro Caputo P."/>
            <person name="Willems A."/>
            <person name="de Souza Moreira F.M."/>
        </authorList>
    </citation>
    <scope>NUCLEOTIDE SEQUENCE [LARGE SCALE GENOMIC DNA]</scope>
    <source>
        <strain evidence="4">INPA 384B</strain>
    </source>
</reference>
<feature type="domain" description="N-acetyltransferase" evidence="2">
    <location>
        <begin position="3"/>
        <end position="152"/>
    </location>
</feature>
<accession>A0ABR7U8M0</accession>
<feature type="transmembrane region" description="Helical" evidence="1">
    <location>
        <begin position="49"/>
        <end position="68"/>
    </location>
</feature>
<dbReference type="Proteomes" id="UP000639516">
    <property type="component" value="Unassembled WGS sequence"/>
</dbReference>
<sequence>MPLDIRPALPVDLPQLLALYRHLDPDDESPPLDLAVQRLNELQAYRGSAVLIGLIASSVVASCTLVIIPNLTRGGRAYGLIENVVTDVAFRGRGYGKRILEAAVAGAWQAGCYKVMLMTGSKKPSTLAFYTSAGFEQTKTGFQIRRLPPRAEGAD</sequence>
<dbReference type="Gene3D" id="3.40.630.30">
    <property type="match status" value="1"/>
</dbReference>
<evidence type="ECO:0000313" key="4">
    <source>
        <dbReference type="Proteomes" id="UP000639516"/>
    </source>
</evidence>
<evidence type="ECO:0000256" key="1">
    <source>
        <dbReference type="SAM" id="Phobius"/>
    </source>
</evidence>
<dbReference type="InterPro" id="IPR000182">
    <property type="entry name" value="GNAT_dom"/>
</dbReference>
<dbReference type="Pfam" id="PF00583">
    <property type="entry name" value="Acetyltransf_1"/>
    <property type="match status" value="1"/>
</dbReference>
<dbReference type="PANTHER" id="PTHR13355">
    <property type="entry name" value="GLUCOSAMINE 6-PHOSPHATE N-ACETYLTRANSFERASE"/>
    <property type="match status" value="1"/>
</dbReference>
<dbReference type="PROSITE" id="PS51186">
    <property type="entry name" value="GNAT"/>
    <property type="match status" value="1"/>
</dbReference>
<evidence type="ECO:0000259" key="2">
    <source>
        <dbReference type="PROSITE" id="PS51186"/>
    </source>
</evidence>
<keyword evidence="4" id="KW-1185">Reference proteome</keyword>
<keyword evidence="1" id="KW-1133">Transmembrane helix</keyword>
<name>A0ABR7U8M0_9BRAD</name>
<dbReference type="PANTHER" id="PTHR13355:SF11">
    <property type="entry name" value="GLUCOSAMINE 6-PHOSPHATE N-ACETYLTRANSFERASE"/>
    <property type="match status" value="1"/>
</dbReference>
<gene>
    <name evidence="3" type="ORF">HA482_17100</name>
</gene>
<organism evidence="3 4">
    <name type="scientific">Bradyrhizobium campsiandrae</name>
    <dbReference type="NCBI Taxonomy" id="1729892"/>
    <lineage>
        <taxon>Bacteria</taxon>
        <taxon>Pseudomonadati</taxon>
        <taxon>Pseudomonadota</taxon>
        <taxon>Alphaproteobacteria</taxon>
        <taxon>Hyphomicrobiales</taxon>
        <taxon>Nitrobacteraceae</taxon>
        <taxon>Bradyrhizobium</taxon>
    </lineage>
</organism>
<dbReference type="CDD" id="cd04301">
    <property type="entry name" value="NAT_SF"/>
    <property type="match status" value="1"/>
</dbReference>
<protein>
    <submittedName>
        <fullName evidence="3">GNAT family N-acetyltransferase</fullName>
    </submittedName>
</protein>
<evidence type="ECO:0000313" key="3">
    <source>
        <dbReference type="EMBL" id="MBC9979920.1"/>
    </source>
</evidence>
<keyword evidence="1" id="KW-0472">Membrane</keyword>
<keyword evidence="1" id="KW-0812">Transmembrane</keyword>
<dbReference type="InterPro" id="IPR039143">
    <property type="entry name" value="GNPNAT1-like"/>
</dbReference>